<dbReference type="OrthoDB" id="5984008at2759"/>
<evidence type="ECO:0000256" key="7">
    <source>
        <dbReference type="ARBA" id="ARBA00023170"/>
    </source>
</evidence>
<dbReference type="Gene3D" id="1.10.287.70">
    <property type="match status" value="1"/>
</dbReference>
<dbReference type="PANTHER" id="PTHR18966">
    <property type="entry name" value="IONOTROPIC GLUTAMATE RECEPTOR"/>
    <property type="match status" value="1"/>
</dbReference>
<evidence type="ECO:0000313" key="14">
    <source>
        <dbReference type="Proteomes" id="UP000054047"/>
    </source>
</evidence>
<protein>
    <recommendedName>
        <fullName evidence="12">Ionotropic glutamate receptor L-glutamate and glycine-binding domain-containing protein</fullName>
    </recommendedName>
</protein>
<keyword evidence="2" id="KW-0813">Transport</keyword>
<keyword evidence="14" id="KW-1185">Reference proteome</keyword>
<keyword evidence="4 11" id="KW-1133">Transmembrane helix</keyword>
<dbReference type="GO" id="GO:0016020">
    <property type="term" value="C:membrane"/>
    <property type="evidence" value="ECO:0007669"/>
    <property type="project" value="UniProtKB-SubCell"/>
</dbReference>
<evidence type="ECO:0000259" key="12">
    <source>
        <dbReference type="Pfam" id="PF10613"/>
    </source>
</evidence>
<keyword evidence="10" id="KW-0407">Ion channel</keyword>
<dbReference type="Proteomes" id="UP000054047">
    <property type="component" value="Unassembled WGS sequence"/>
</dbReference>
<reference evidence="13 14" key="1">
    <citation type="submission" date="2013-12" db="EMBL/GenBank/DDBJ databases">
        <title>Draft genome of the parsitic nematode Ancylostoma duodenale.</title>
        <authorList>
            <person name="Mitreva M."/>
        </authorList>
    </citation>
    <scope>NUCLEOTIDE SEQUENCE [LARGE SCALE GENOMIC DNA]</scope>
    <source>
        <strain evidence="13 14">Zhejiang</strain>
    </source>
</reference>
<keyword evidence="6 11" id="KW-0472">Membrane</keyword>
<gene>
    <name evidence="13" type="ORF">ANCDUO_18320</name>
</gene>
<evidence type="ECO:0000256" key="6">
    <source>
        <dbReference type="ARBA" id="ARBA00023136"/>
    </source>
</evidence>
<evidence type="ECO:0000256" key="8">
    <source>
        <dbReference type="ARBA" id="ARBA00023180"/>
    </source>
</evidence>
<keyword evidence="8" id="KW-0325">Glycoprotein</keyword>
<dbReference type="GO" id="GO:0015276">
    <property type="term" value="F:ligand-gated monoatomic ion channel activity"/>
    <property type="evidence" value="ECO:0007669"/>
    <property type="project" value="InterPro"/>
</dbReference>
<evidence type="ECO:0000313" key="13">
    <source>
        <dbReference type="EMBL" id="KIH51592.1"/>
    </source>
</evidence>
<organism evidence="13 14">
    <name type="scientific">Ancylostoma duodenale</name>
    <dbReference type="NCBI Taxonomy" id="51022"/>
    <lineage>
        <taxon>Eukaryota</taxon>
        <taxon>Metazoa</taxon>
        <taxon>Ecdysozoa</taxon>
        <taxon>Nematoda</taxon>
        <taxon>Chromadorea</taxon>
        <taxon>Rhabditida</taxon>
        <taxon>Rhabditina</taxon>
        <taxon>Rhabditomorpha</taxon>
        <taxon>Strongyloidea</taxon>
        <taxon>Ancylostomatidae</taxon>
        <taxon>Ancylostomatinae</taxon>
        <taxon>Ancylostoma</taxon>
    </lineage>
</organism>
<keyword evidence="5" id="KW-0406">Ion transport</keyword>
<keyword evidence="9" id="KW-1071">Ligand-gated ion channel</keyword>
<evidence type="ECO:0000256" key="11">
    <source>
        <dbReference type="SAM" id="Phobius"/>
    </source>
</evidence>
<evidence type="ECO:0000256" key="10">
    <source>
        <dbReference type="ARBA" id="ARBA00023303"/>
    </source>
</evidence>
<keyword evidence="7" id="KW-0675">Receptor</keyword>
<feature type="transmembrane region" description="Helical" evidence="11">
    <location>
        <begin position="61"/>
        <end position="82"/>
    </location>
</feature>
<dbReference type="AlphaFoldDB" id="A0A0C2CP87"/>
<evidence type="ECO:0000256" key="4">
    <source>
        <dbReference type="ARBA" id="ARBA00022989"/>
    </source>
</evidence>
<dbReference type="InterPro" id="IPR015683">
    <property type="entry name" value="Ionotropic_Glu_rcpt"/>
</dbReference>
<dbReference type="SUPFAM" id="SSF53850">
    <property type="entry name" value="Periplasmic binding protein-like II"/>
    <property type="match status" value="1"/>
</dbReference>
<evidence type="ECO:0000256" key="2">
    <source>
        <dbReference type="ARBA" id="ARBA00022448"/>
    </source>
</evidence>
<keyword evidence="3 11" id="KW-0812">Transmembrane</keyword>
<dbReference type="Pfam" id="PF10613">
    <property type="entry name" value="Lig_chan-Glu_bd"/>
    <property type="match status" value="1"/>
</dbReference>
<dbReference type="InterPro" id="IPR019594">
    <property type="entry name" value="Glu/Gly-bd"/>
</dbReference>
<proteinExistence type="predicted"/>
<evidence type="ECO:0000256" key="5">
    <source>
        <dbReference type="ARBA" id="ARBA00023065"/>
    </source>
</evidence>
<comment type="subcellular location">
    <subcellularLocation>
        <location evidence="1">Membrane</location>
        <topology evidence="1">Multi-pass membrane protein</topology>
    </subcellularLocation>
</comment>
<evidence type="ECO:0000256" key="1">
    <source>
        <dbReference type="ARBA" id="ARBA00004141"/>
    </source>
</evidence>
<dbReference type="Gene3D" id="3.40.190.10">
    <property type="entry name" value="Periplasmic binding protein-like II"/>
    <property type="match status" value="1"/>
</dbReference>
<evidence type="ECO:0000256" key="9">
    <source>
        <dbReference type="ARBA" id="ARBA00023286"/>
    </source>
</evidence>
<name>A0A0C2CP87_9BILA</name>
<feature type="domain" description="Ionotropic glutamate receptor L-glutamate and glycine-binding" evidence="12">
    <location>
        <begin position="1"/>
        <end position="46"/>
    </location>
</feature>
<sequence>MVGELINGEADLAVASLTISYSRSEVIDFTVPYMHLGISILFKKPQTAEADWFMFLWPLSWEVWLCSFASYMVTSIALWLIAKWATL</sequence>
<dbReference type="EMBL" id="KN746111">
    <property type="protein sequence ID" value="KIH51592.1"/>
    <property type="molecule type" value="Genomic_DNA"/>
</dbReference>
<accession>A0A0C2CP87</accession>
<evidence type="ECO:0000256" key="3">
    <source>
        <dbReference type="ARBA" id="ARBA00022692"/>
    </source>
</evidence>